<dbReference type="Proteomes" id="UP000217790">
    <property type="component" value="Unassembled WGS sequence"/>
</dbReference>
<gene>
    <name evidence="8" type="ORF">ARMGADRAFT_1070649</name>
</gene>
<evidence type="ECO:0000256" key="5">
    <source>
        <dbReference type="SAM" id="Coils"/>
    </source>
</evidence>
<keyword evidence="5" id="KW-0175">Coiled coil</keyword>
<protein>
    <recommendedName>
        <fullName evidence="7">RING-type domain-containing protein</fullName>
    </recommendedName>
</protein>
<dbReference type="InterPro" id="IPR013083">
    <property type="entry name" value="Znf_RING/FYVE/PHD"/>
</dbReference>
<dbReference type="Pfam" id="PF13445">
    <property type="entry name" value="zf-RING_UBOX"/>
    <property type="match status" value="1"/>
</dbReference>
<dbReference type="InterPro" id="IPR027370">
    <property type="entry name" value="Znf-RING_euk"/>
</dbReference>
<evidence type="ECO:0000256" key="1">
    <source>
        <dbReference type="ARBA" id="ARBA00022723"/>
    </source>
</evidence>
<keyword evidence="2 4" id="KW-0863">Zinc-finger</keyword>
<sequence length="785" mass="88709">MPVDSTVVIDDDPPTRSHSANLRRKRSMDGDIIEISSDEEDVAMRRKNRKISSLEGVVTRLKQEMTMARQDQRSAELKKAKQAQHAAEELVATFEERLGEIREDTVHQIDQVGCIPVWAQDKARNLVAIYEAQLEEIGGGSKCQVDTAKLNPHVMCEICMEPMWQPFLLPDCGHSFCQDCIRNWFATENQNYRAQHPEYRQYQPIPIPDPVRLAMVKAYIEREHLTSLTKGKSIRGTVPLCTDLMVATGTIIKMYLEAILNTDLHQDTILAAIPSHPSSDVTDLFTCNLPPSDATRSAVLAKIQQYEHFIFLVNSYGHHMDVKRQSSIILERAKAKNLIVSLRSIVHPIRFVPDDVLLGIFAVVVDTTCASSVATDTDLWACSRICRRWCTLVLCALSLWADVRLDFDDDVYLRYRLSRAEHILTERLERSSNNLLDVYVCGPRADPDTNTVLSRLLTSATRWRSLTVDAGPEVYELFKNCPGGSLSELRTLSITDSVFMDGDIDEEDRYVGIVLEAFNFTPNLRRLFISPLPLTSLLLSAKTLHNDIEEFSVNLFDQAVDVSRLLPTMQALTSLDILCNAVWEGHSGMVCLPLISCITLRDYNDTCHILDVWDRLYLPNITSLRLSYEGLVLHPRFPLFDRPNLHVTEFACYINSFADFEIPDFESDLITMLRSLPNITNLQLLSCHTTPILLEAMRSDTRFLSALTDLTLISNVPTSGFPDAYLFLLFDTLYTRATSVACVTVKYLAFADEVILYEGPTPYTAMWDELINGGLEAIETCNALF</sequence>
<keyword evidence="3" id="KW-0862">Zinc</keyword>
<evidence type="ECO:0000256" key="2">
    <source>
        <dbReference type="ARBA" id="ARBA00022771"/>
    </source>
</evidence>
<dbReference type="SUPFAM" id="SSF52047">
    <property type="entry name" value="RNI-like"/>
    <property type="match status" value="1"/>
</dbReference>
<dbReference type="InterPro" id="IPR001841">
    <property type="entry name" value="Znf_RING"/>
</dbReference>
<dbReference type="GO" id="GO:0008270">
    <property type="term" value="F:zinc ion binding"/>
    <property type="evidence" value="ECO:0007669"/>
    <property type="project" value="UniProtKB-KW"/>
</dbReference>
<dbReference type="EMBL" id="KZ293644">
    <property type="protein sequence ID" value="PBL04180.1"/>
    <property type="molecule type" value="Genomic_DNA"/>
</dbReference>
<feature type="domain" description="RING-type" evidence="7">
    <location>
        <begin position="156"/>
        <end position="200"/>
    </location>
</feature>
<name>A0A2H3E9S0_ARMGA</name>
<evidence type="ECO:0000313" key="8">
    <source>
        <dbReference type="EMBL" id="PBL04180.1"/>
    </source>
</evidence>
<evidence type="ECO:0000256" key="3">
    <source>
        <dbReference type="ARBA" id="ARBA00022833"/>
    </source>
</evidence>
<dbReference type="InterPro" id="IPR017907">
    <property type="entry name" value="Znf_RING_CS"/>
</dbReference>
<feature type="coiled-coil region" evidence="5">
    <location>
        <begin position="44"/>
        <end position="97"/>
    </location>
</feature>
<organism evidence="8 9">
    <name type="scientific">Armillaria gallica</name>
    <name type="common">Bulbous honey fungus</name>
    <name type="synonym">Armillaria bulbosa</name>
    <dbReference type="NCBI Taxonomy" id="47427"/>
    <lineage>
        <taxon>Eukaryota</taxon>
        <taxon>Fungi</taxon>
        <taxon>Dikarya</taxon>
        <taxon>Basidiomycota</taxon>
        <taxon>Agaricomycotina</taxon>
        <taxon>Agaricomycetes</taxon>
        <taxon>Agaricomycetidae</taxon>
        <taxon>Agaricales</taxon>
        <taxon>Marasmiineae</taxon>
        <taxon>Physalacriaceae</taxon>
        <taxon>Armillaria</taxon>
    </lineage>
</organism>
<dbReference type="Gene3D" id="3.30.40.10">
    <property type="entry name" value="Zinc/RING finger domain, C3HC4 (zinc finger)"/>
    <property type="match status" value="1"/>
</dbReference>
<evidence type="ECO:0000256" key="6">
    <source>
        <dbReference type="SAM" id="MobiDB-lite"/>
    </source>
</evidence>
<dbReference type="PROSITE" id="PS50089">
    <property type="entry name" value="ZF_RING_2"/>
    <property type="match status" value="1"/>
</dbReference>
<evidence type="ECO:0000256" key="4">
    <source>
        <dbReference type="PROSITE-ProRule" id="PRU00175"/>
    </source>
</evidence>
<reference evidence="9" key="1">
    <citation type="journal article" date="2017" name="Nat. Ecol. Evol.">
        <title>Genome expansion and lineage-specific genetic innovations in the forest pathogenic fungi Armillaria.</title>
        <authorList>
            <person name="Sipos G."/>
            <person name="Prasanna A.N."/>
            <person name="Walter M.C."/>
            <person name="O'Connor E."/>
            <person name="Balint B."/>
            <person name="Krizsan K."/>
            <person name="Kiss B."/>
            <person name="Hess J."/>
            <person name="Varga T."/>
            <person name="Slot J."/>
            <person name="Riley R."/>
            <person name="Boka B."/>
            <person name="Rigling D."/>
            <person name="Barry K."/>
            <person name="Lee J."/>
            <person name="Mihaltcheva S."/>
            <person name="LaButti K."/>
            <person name="Lipzen A."/>
            <person name="Waldron R."/>
            <person name="Moloney N.M."/>
            <person name="Sperisen C."/>
            <person name="Kredics L."/>
            <person name="Vagvoelgyi C."/>
            <person name="Patrignani A."/>
            <person name="Fitzpatrick D."/>
            <person name="Nagy I."/>
            <person name="Doyle S."/>
            <person name="Anderson J.B."/>
            <person name="Grigoriev I.V."/>
            <person name="Gueldener U."/>
            <person name="Muensterkoetter M."/>
            <person name="Nagy L.G."/>
        </authorList>
    </citation>
    <scope>NUCLEOTIDE SEQUENCE [LARGE SCALE GENOMIC DNA]</scope>
    <source>
        <strain evidence="9">Ar21-2</strain>
    </source>
</reference>
<dbReference type="OrthoDB" id="3056769at2759"/>
<keyword evidence="9" id="KW-1185">Reference proteome</keyword>
<dbReference type="AlphaFoldDB" id="A0A2H3E9S0"/>
<accession>A0A2H3E9S0</accession>
<evidence type="ECO:0000259" key="7">
    <source>
        <dbReference type="PROSITE" id="PS50089"/>
    </source>
</evidence>
<evidence type="ECO:0000313" key="9">
    <source>
        <dbReference type="Proteomes" id="UP000217790"/>
    </source>
</evidence>
<feature type="region of interest" description="Disordered" evidence="6">
    <location>
        <begin position="1"/>
        <end position="25"/>
    </location>
</feature>
<dbReference type="SMART" id="SM00184">
    <property type="entry name" value="RING"/>
    <property type="match status" value="1"/>
</dbReference>
<dbReference type="PROSITE" id="PS00518">
    <property type="entry name" value="ZF_RING_1"/>
    <property type="match status" value="1"/>
</dbReference>
<dbReference type="SUPFAM" id="SSF57850">
    <property type="entry name" value="RING/U-box"/>
    <property type="match status" value="1"/>
</dbReference>
<keyword evidence="1" id="KW-0479">Metal-binding</keyword>
<proteinExistence type="predicted"/>
<dbReference type="InParanoid" id="A0A2H3E9S0"/>